<comment type="similarity">
    <text evidence="1">Belongs to the RRN3 family.</text>
</comment>
<reference evidence="2 3" key="1">
    <citation type="journal article" date="2020" name="Cell">
        <title>Large-Scale Comparative Analyses of Tick Genomes Elucidate Their Genetic Diversity and Vector Capacities.</title>
        <authorList>
            <consortium name="Tick Genome and Microbiome Consortium (TIGMIC)"/>
            <person name="Jia N."/>
            <person name="Wang J."/>
            <person name="Shi W."/>
            <person name="Du L."/>
            <person name="Sun Y."/>
            <person name="Zhan W."/>
            <person name="Jiang J.F."/>
            <person name="Wang Q."/>
            <person name="Zhang B."/>
            <person name="Ji P."/>
            <person name="Bell-Sakyi L."/>
            <person name="Cui X.M."/>
            <person name="Yuan T.T."/>
            <person name="Jiang B.G."/>
            <person name="Yang W.F."/>
            <person name="Lam T.T."/>
            <person name="Chang Q.C."/>
            <person name="Ding S.J."/>
            <person name="Wang X.J."/>
            <person name="Zhu J.G."/>
            <person name="Ruan X.D."/>
            <person name="Zhao L."/>
            <person name="Wei J.T."/>
            <person name="Ye R.Z."/>
            <person name="Que T.C."/>
            <person name="Du C.H."/>
            <person name="Zhou Y.H."/>
            <person name="Cheng J.X."/>
            <person name="Dai P.F."/>
            <person name="Guo W.B."/>
            <person name="Han X.H."/>
            <person name="Huang E.J."/>
            <person name="Li L.F."/>
            <person name="Wei W."/>
            <person name="Gao Y.C."/>
            <person name="Liu J.Z."/>
            <person name="Shao H.Z."/>
            <person name="Wang X."/>
            <person name="Wang C.C."/>
            <person name="Yang T.C."/>
            <person name="Huo Q.B."/>
            <person name="Li W."/>
            <person name="Chen H.Y."/>
            <person name="Chen S.E."/>
            <person name="Zhou L.G."/>
            <person name="Ni X.B."/>
            <person name="Tian J.H."/>
            <person name="Sheng Y."/>
            <person name="Liu T."/>
            <person name="Pan Y.S."/>
            <person name="Xia L.Y."/>
            <person name="Li J."/>
            <person name="Zhao F."/>
            <person name="Cao W.C."/>
        </authorList>
    </citation>
    <scope>NUCLEOTIDE SEQUENCE [LARGE SCALE GENOMIC DNA]</scope>
    <source>
        <strain evidence="2">HaeL-2018</strain>
    </source>
</reference>
<dbReference type="InterPro" id="IPR007991">
    <property type="entry name" value="RNA_pol_I_trans_ini_fac_RRN3"/>
</dbReference>
<gene>
    <name evidence="2" type="ORF">HPB48_000577</name>
</gene>
<evidence type="ECO:0008006" key="4">
    <source>
        <dbReference type="Google" id="ProtNLM"/>
    </source>
</evidence>
<dbReference type="GO" id="GO:0005634">
    <property type="term" value="C:nucleus"/>
    <property type="evidence" value="ECO:0007669"/>
    <property type="project" value="TreeGrafter"/>
</dbReference>
<dbReference type="PANTHER" id="PTHR12790">
    <property type="entry name" value="TRANSCRIPTION INITIATION FACTOR IA RRN3"/>
    <property type="match status" value="1"/>
</dbReference>
<dbReference type="GO" id="GO:0001042">
    <property type="term" value="F:RNA polymerase I core binding"/>
    <property type="evidence" value="ECO:0007669"/>
    <property type="project" value="TreeGrafter"/>
</dbReference>
<dbReference type="AlphaFoldDB" id="A0A9J6FNV1"/>
<proteinExistence type="inferred from homology"/>
<dbReference type="EMBL" id="JABSTR010000003">
    <property type="protein sequence ID" value="KAH9364858.1"/>
    <property type="molecule type" value="Genomic_DNA"/>
</dbReference>
<evidence type="ECO:0000313" key="2">
    <source>
        <dbReference type="EMBL" id="KAH9364858.1"/>
    </source>
</evidence>
<comment type="caution">
    <text evidence="2">The sequence shown here is derived from an EMBL/GenBank/DDBJ whole genome shotgun (WGS) entry which is preliminary data.</text>
</comment>
<dbReference type="PANTHER" id="PTHR12790:SF0">
    <property type="entry name" value="RNA POLYMERASE I-SPECIFIC TRANSCRIPTION INITIATION FACTOR RRN3-RELATED"/>
    <property type="match status" value="1"/>
</dbReference>
<dbReference type="OMA" id="VCSPAIV"/>
<protein>
    <recommendedName>
        <fullName evidence="4">RNA polymerase I-specific transcription initiation factor RRN3</fullName>
    </recommendedName>
</protein>
<keyword evidence="3" id="KW-1185">Reference proteome</keyword>
<dbReference type="VEuPathDB" id="VectorBase:HLOH_053562"/>
<accession>A0A9J6FNV1</accession>
<dbReference type="Pfam" id="PF05327">
    <property type="entry name" value="RRN3"/>
    <property type="match status" value="1"/>
</dbReference>
<dbReference type="Proteomes" id="UP000821853">
    <property type="component" value="Unassembled WGS sequence"/>
</dbReference>
<sequence>MSTPSILRKRGSPAVSHDNRVAFKLPTADEIDVEMAFREAGKLNSMDSNYRHLIAALRNNDTDDEALVKLLKRIKNYAPLIERHNDEALESVLKIHLLKRGVDVIDAFSHLACDMVCIHPLFLRNIVVALTNTFMSPEATSRETERREEKLDRLHKLFQQLFKLVPTAPLVLVEVLAEVFPYMKREGRQQASLVAQLLRVATYIPDHRLDLLQLLTHKALQIDLHCPKDEINDAELEENDDEDAMESDLFPNEGDADPERMQHPLADVLDQVLNEFYLFFQQQCNVKGDDLSKLDWEKTKVLFKDFLAIFDKIILPTHKCCHLQFFLFYLCSYRPAALGVAFFDYLWKKVQNPATSSVIRQASAFYIGSFLARAKFVPLSTVCASLSLLCQWAHAYVSSLNDGGFGCQLQHDVRRHGTFYAVCQTVFYVFAFHHRNIAEGDKGLEYLRSLNLEALVMCPLNPLKACLPAVVQQFASIARHYQLVYCYSVIERNQRFCLPTAANGSGDAGGPGDVALDAFFPFNPYLLKR</sequence>
<evidence type="ECO:0000256" key="1">
    <source>
        <dbReference type="ARBA" id="ARBA00010098"/>
    </source>
</evidence>
<dbReference type="OrthoDB" id="26970at2759"/>
<organism evidence="2 3">
    <name type="scientific">Haemaphysalis longicornis</name>
    <name type="common">Bush tick</name>
    <dbReference type="NCBI Taxonomy" id="44386"/>
    <lineage>
        <taxon>Eukaryota</taxon>
        <taxon>Metazoa</taxon>
        <taxon>Ecdysozoa</taxon>
        <taxon>Arthropoda</taxon>
        <taxon>Chelicerata</taxon>
        <taxon>Arachnida</taxon>
        <taxon>Acari</taxon>
        <taxon>Parasitiformes</taxon>
        <taxon>Ixodida</taxon>
        <taxon>Ixodoidea</taxon>
        <taxon>Ixodidae</taxon>
        <taxon>Haemaphysalinae</taxon>
        <taxon>Haemaphysalis</taxon>
    </lineage>
</organism>
<dbReference type="GO" id="GO:0001181">
    <property type="term" value="F:RNA polymerase I general transcription initiation factor activity"/>
    <property type="evidence" value="ECO:0007669"/>
    <property type="project" value="InterPro"/>
</dbReference>
<evidence type="ECO:0000313" key="3">
    <source>
        <dbReference type="Proteomes" id="UP000821853"/>
    </source>
</evidence>
<dbReference type="GO" id="GO:0006361">
    <property type="term" value="P:transcription initiation at RNA polymerase I promoter"/>
    <property type="evidence" value="ECO:0007669"/>
    <property type="project" value="InterPro"/>
</dbReference>
<name>A0A9J6FNV1_HAELO</name>